<keyword evidence="8" id="KW-1185">Reference proteome</keyword>
<keyword evidence="2" id="KW-0442">Lipid degradation</keyword>
<feature type="chain" id="PRO_5009608754" evidence="4">
    <location>
        <begin position="27"/>
        <end position="532"/>
    </location>
</feature>
<sequence>MSMMQRCGWSLVGAMVLAFPNLKVQAADTIILSFGALEFPVAVAELETYIKTGQVPSKFQPFINQVPPQDLARMIATLKQPIPVTTDTVARVFGTSTGQVLLSRLGLVVQTDRGENGANAVKTALLQAAKQPGGVTFLSVLREFPSPTMRLNLVRGLAIMNQVNRYIAQVNGVFTVLNNEFQQQARQPLPPNLPNLTQPGTFKWQVQQLSLADPKRQRTLPVTVYLPSRDNAPTVVISHGLGDSRQSFAYLAQHLASHGFGVILPEHPGSDAQKLQQVLEGKATEYIIPAELVDRPLDITFVLNALAAQPGLTPALNLKQVAVVGHSYGGYTALAVGGARLNLANLNQVCTEVEQGVGINLSLLLQCPGRSLQNPPAQFRDERVAALMAVNPVGSALFGETGLAQVKIPTFLVTATQDIAAPSLYEQIIPFTWLGSPRRYLAILEGASHFSILGAGAAGLPLPVDLVGPAPEVAQMYMKVLTLAFAQVHLANQPQFAPFLTAAYARQLSRAPLPLQVLNDPPLNPIKQALAE</sequence>
<protein>
    <submittedName>
        <fullName evidence="7">Dienelactone hydrolase</fullName>
    </submittedName>
</protein>
<evidence type="ECO:0000259" key="5">
    <source>
        <dbReference type="Pfam" id="PF00561"/>
    </source>
</evidence>
<dbReference type="InterPro" id="IPR029058">
    <property type="entry name" value="AB_hydrolase_fold"/>
</dbReference>
<dbReference type="GO" id="GO:0016042">
    <property type="term" value="P:lipid catabolic process"/>
    <property type="evidence" value="ECO:0007669"/>
    <property type="project" value="UniProtKB-KW"/>
</dbReference>
<accession>A0A1J0AGZ4</accession>
<dbReference type="Pfam" id="PF00561">
    <property type="entry name" value="Abhydrolase_1"/>
    <property type="match status" value="1"/>
</dbReference>
<dbReference type="GO" id="GO:0003847">
    <property type="term" value="F:1-alkyl-2-acetylglycerophosphocholine esterase activity"/>
    <property type="evidence" value="ECO:0007669"/>
    <property type="project" value="TreeGrafter"/>
</dbReference>
<feature type="domain" description="AB hydrolase-1" evidence="5">
    <location>
        <begin position="233"/>
        <end position="336"/>
    </location>
</feature>
<dbReference type="PANTHER" id="PTHR10272:SF13">
    <property type="entry name" value="POLY(ETHYLENE TEREPHTHALATE) HYDROLASE"/>
    <property type="match status" value="1"/>
</dbReference>
<dbReference type="KEGG" id="glt:GlitD10_2876"/>
<dbReference type="InterPro" id="IPR000073">
    <property type="entry name" value="AB_hydrolase_1"/>
</dbReference>
<reference evidence="7 8" key="1">
    <citation type="submission" date="2016-10" db="EMBL/GenBank/DDBJ databases">
        <title>Description of Gloeomargarita lithophora gen. nov., sp. nov., a thylakoid-bearing basal-branching cyanobacterium with intracellular carbonates, and proposal for Gloeomargaritales ord. nov.</title>
        <authorList>
            <person name="Moreira D."/>
            <person name="Tavera R."/>
            <person name="Benzerara K."/>
            <person name="Skouri-Panet F."/>
            <person name="Couradeau E."/>
            <person name="Gerard E."/>
            <person name="Loussert C."/>
            <person name="Novelo E."/>
            <person name="Zivanovic Y."/>
            <person name="Lopez-Garcia P."/>
        </authorList>
    </citation>
    <scope>NUCLEOTIDE SEQUENCE [LARGE SCALE GENOMIC DNA]</scope>
    <source>
        <strain evidence="7 8">D10</strain>
    </source>
</reference>
<dbReference type="EMBL" id="CP017675">
    <property type="protein sequence ID" value="APB35220.1"/>
    <property type="molecule type" value="Genomic_DNA"/>
</dbReference>
<dbReference type="OrthoDB" id="422423at2"/>
<evidence type="ECO:0000256" key="2">
    <source>
        <dbReference type="ARBA" id="ARBA00022963"/>
    </source>
</evidence>
<evidence type="ECO:0000256" key="4">
    <source>
        <dbReference type="SAM" id="SignalP"/>
    </source>
</evidence>
<evidence type="ECO:0000256" key="1">
    <source>
        <dbReference type="ARBA" id="ARBA00022801"/>
    </source>
</evidence>
<keyword evidence="4" id="KW-0732">Signal</keyword>
<evidence type="ECO:0000313" key="7">
    <source>
        <dbReference type="EMBL" id="APB35220.1"/>
    </source>
</evidence>
<proteinExistence type="predicted"/>
<dbReference type="Gene3D" id="3.40.50.1820">
    <property type="entry name" value="alpha/beta hydrolase"/>
    <property type="match status" value="1"/>
</dbReference>
<evidence type="ECO:0000313" key="8">
    <source>
        <dbReference type="Proteomes" id="UP000180235"/>
    </source>
</evidence>
<dbReference type="SUPFAM" id="SSF53474">
    <property type="entry name" value="alpha/beta-Hydrolases"/>
    <property type="match status" value="1"/>
</dbReference>
<keyword evidence="3" id="KW-0443">Lipid metabolism</keyword>
<name>A0A1J0AGZ4_9CYAN</name>
<dbReference type="Proteomes" id="UP000180235">
    <property type="component" value="Chromosome"/>
</dbReference>
<dbReference type="RefSeq" id="WP_084111851.1">
    <property type="nucleotide sequence ID" value="NZ_CP017675.1"/>
</dbReference>
<dbReference type="STRING" id="1188229.GlitD10_2876"/>
<dbReference type="AlphaFoldDB" id="A0A1J0AGZ4"/>
<dbReference type="PANTHER" id="PTHR10272">
    <property type="entry name" value="PLATELET-ACTIVATING FACTOR ACETYLHYDROLASE"/>
    <property type="match status" value="1"/>
</dbReference>
<dbReference type="Pfam" id="PF07176">
    <property type="entry name" value="DUF1400"/>
    <property type="match status" value="1"/>
</dbReference>
<evidence type="ECO:0000259" key="6">
    <source>
        <dbReference type="Pfam" id="PF07176"/>
    </source>
</evidence>
<feature type="domain" description="DUF1400" evidence="6">
    <location>
        <begin position="26"/>
        <end position="152"/>
    </location>
</feature>
<keyword evidence="1 7" id="KW-0378">Hydrolase</keyword>
<organism evidence="7 8">
    <name type="scientific">Gloeomargarita lithophora Alchichica-D10</name>
    <dbReference type="NCBI Taxonomy" id="1188229"/>
    <lineage>
        <taxon>Bacteria</taxon>
        <taxon>Bacillati</taxon>
        <taxon>Cyanobacteriota</taxon>
        <taxon>Cyanophyceae</taxon>
        <taxon>Gloeomargaritales</taxon>
        <taxon>Gloeomargaritaceae</taxon>
        <taxon>Gloeomargarita</taxon>
    </lineage>
</organism>
<evidence type="ECO:0000256" key="3">
    <source>
        <dbReference type="ARBA" id="ARBA00023098"/>
    </source>
</evidence>
<dbReference type="InterPro" id="IPR010802">
    <property type="entry name" value="DUF1400"/>
</dbReference>
<gene>
    <name evidence="7" type="ORF">GlitD10_2876</name>
</gene>
<feature type="signal peptide" evidence="4">
    <location>
        <begin position="1"/>
        <end position="26"/>
    </location>
</feature>